<name>A0ABP2BJP8_9HYPH</name>
<gene>
    <name evidence="1" type="ORF">AGR13a_Lc10078</name>
</gene>
<accession>A0ABP2BJP8</accession>
<reference evidence="1 2" key="1">
    <citation type="submission" date="2016-01" db="EMBL/GenBank/DDBJ databases">
        <authorList>
            <person name="Regsiter A."/>
            <person name="william w."/>
        </authorList>
    </citation>
    <scope>NUCLEOTIDE SEQUENCE [LARGE SCALE GENOMIC DNA]</scope>
    <source>
        <strain evidence="1 2">CFBP 6927</strain>
    </source>
</reference>
<organism evidence="1 2">
    <name type="scientific">Agrobacterium genomosp. 13 str. CFBP 6927</name>
    <dbReference type="NCBI Taxonomy" id="1183428"/>
    <lineage>
        <taxon>Bacteria</taxon>
        <taxon>Pseudomonadati</taxon>
        <taxon>Pseudomonadota</taxon>
        <taxon>Alphaproteobacteria</taxon>
        <taxon>Hyphomicrobiales</taxon>
        <taxon>Rhizobiaceae</taxon>
        <taxon>Rhizobium/Agrobacterium group</taxon>
        <taxon>Agrobacterium</taxon>
        <taxon>Agrobacterium tumefaciens complex</taxon>
    </lineage>
</organism>
<evidence type="ECO:0000313" key="2">
    <source>
        <dbReference type="Proteomes" id="UP000191812"/>
    </source>
</evidence>
<keyword evidence="2" id="KW-1185">Reference proteome</keyword>
<dbReference type="Proteomes" id="UP000191812">
    <property type="component" value="Unassembled WGS sequence"/>
</dbReference>
<comment type="caution">
    <text evidence="1">The sequence shown here is derived from an EMBL/GenBank/DDBJ whole genome shotgun (WGS) entry which is preliminary data.</text>
</comment>
<protein>
    <submittedName>
        <fullName evidence="1">Uncharacterized protein</fullName>
    </submittedName>
</protein>
<sequence length="96" mass="11195">MSSASHSCLISSQDLKMLQSVLENVGFNCRDEDNDEKLHNRAARKIIELYQDGLTDPVELTKEMRFLFGVQKHDRIKPWKPLPRYAIQGLPLLYRH</sequence>
<proteinExistence type="predicted"/>
<dbReference type="EMBL" id="FBWH01000035">
    <property type="protein sequence ID" value="CUX44505.1"/>
    <property type="molecule type" value="Genomic_DNA"/>
</dbReference>
<evidence type="ECO:0000313" key="1">
    <source>
        <dbReference type="EMBL" id="CUX44505.1"/>
    </source>
</evidence>